<gene>
    <name evidence="2" type="ORF">SCLCIDRAFT_34275</name>
</gene>
<feature type="region of interest" description="Disordered" evidence="1">
    <location>
        <begin position="290"/>
        <end position="320"/>
    </location>
</feature>
<organism evidence="2 3">
    <name type="scientific">Scleroderma citrinum Foug A</name>
    <dbReference type="NCBI Taxonomy" id="1036808"/>
    <lineage>
        <taxon>Eukaryota</taxon>
        <taxon>Fungi</taxon>
        <taxon>Dikarya</taxon>
        <taxon>Basidiomycota</taxon>
        <taxon>Agaricomycotina</taxon>
        <taxon>Agaricomycetes</taxon>
        <taxon>Agaricomycetidae</taxon>
        <taxon>Boletales</taxon>
        <taxon>Sclerodermatineae</taxon>
        <taxon>Sclerodermataceae</taxon>
        <taxon>Scleroderma</taxon>
    </lineage>
</organism>
<dbReference type="Proteomes" id="UP000053989">
    <property type="component" value="Unassembled WGS sequence"/>
</dbReference>
<evidence type="ECO:0000313" key="2">
    <source>
        <dbReference type="EMBL" id="KIM50456.1"/>
    </source>
</evidence>
<dbReference type="HOGENOM" id="CLU_681791_0_0_1"/>
<sequence length="503" mass="54857">MSQSSNILSDIIATTSRFSTSAEVLRRWQAVLSEAEIAARPIPHDNSEETEILSYVQRWGAAMKAIAALTSDFKHRGFQIPAIPDKLDGLFKDAVAFYKAHLPVDTGASNAETAQPSRMPPTVHAGDLDQLPTTHPDNALGISTQDKATVPQLPKPMQSAPPRTEHYKVVAVMSHSGKIVSENYDSEEQKMRIECPAQPCSACKDAGTICTGPVVGRCARCKVSRQRCSNSNAGSKVKTKDKETKGERTRPLRNRRKVNLFLHSLKPLNVLQRQRDDELLLVANAIKTAAPTKSPAGSQHTPTPTPTPDPHPKPSKELLPAPLSLSAPAVEATQQYDDDGFSSPHVSKRHCTVDHSSCNLRSPSQAGPQVPEGSDLEELRARITEFIAQQSDVMHQLAVAQAELQTTALDVQAKFERVAQKHHHRRYHHDRIRGLVNNRADGRSRGLVINHATTVAPASAAARRGGNKNDGKVRSQPVLLRRFDNDNDANGDGGDTSDEDEGN</sequence>
<dbReference type="InParanoid" id="A0A0C3D2U6"/>
<dbReference type="AlphaFoldDB" id="A0A0C3D2U6"/>
<name>A0A0C3D2U6_9AGAM</name>
<accession>A0A0C3D2U6</accession>
<feature type="region of interest" description="Disordered" evidence="1">
    <location>
        <begin position="458"/>
        <end position="503"/>
    </location>
</feature>
<reference evidence="3" key="2">
    <citation type="submission" date="2015-01" db="EMBL/GenBank/DDBJ databases">
        <title>Evolutionary Origins and Diversification of the Mycorrhizal Mutualists.</title>
        <authorList>
            <consortium name="DOE Joint Genome Institute"/>
            <consortium name="Mycorrhizal Genomics Consortium"/>
            <person name="Kohler A."/>
            <person name="Kuo A."/>
            <person name="Nagy L.G."/>
            <person name="Floudas D."/>
            <person name="Copeland A."/>
            <person name="Barry K.W."/>
            <person name="Cichocki N."/>
            <person name="Veneault-Fourrey C."/>
            <person name="LaButti K."/>
            <person name="Lindquist E.A."/>
            <person name="Lipzen A."/>
            <person name="Lundell T."/>
            <person name="Morin E."/>
            <person name="Murat C."/>
            <person name="Riley R."/>
            <person name="Ohm R."/>
            <person name="Sun H."/>
            <person name="Tunlid A."/>
            <person name="Henrissat B."/>
            <person name="Grigoriev I.V."/>
            <person name="Hibbett D.S."/>
            <person name="Martin F."/>
        </authorList>
    </citation>
    <scope>NUCLEOTIDE SEQUENCE [LARGE SCALE GENOMIC DNA]</scope>
    <source>
        <strain evidence="3">Foug A</strain>
    </source>
</reference>
<keyword evidence="3" id="KW-1185">Reference proteome</keyword>
<protein>
    <submittedName>
        <fullName evidence="2">Uncharacterized protein</fullName>
    </submittedName>
</protein>
<evidence type="ECO:0000256" key="1">
    <source>
        <dbReference type="SAM" id="MobiDB-lite"/>
    </source>
</evidence>
<proteinExistence type="predicted"/>
<feature type="compositionally biased region" description="Basic and acidic residues" evidence="1">
    <location>
        <begin position="238"/>
        <end position="250"/>
    </location>
</feature>
<reference evidence="2 3" key="1">
    <citation type="submission" date="2014-04" db="EMBL/GenBank/DDBJ databases">
        <authorList>
            <consortium name="DOE Joint Genome Institute"/>
            <person name="Kuo A."/>
            <person name="Kohler A."/>
            <person name="Nagy L.G."/>
            <person name="Floudas D."/>
            <person name="Copeland A."/>
            <person name="Barry K.W."/>
            <person name="Cichocki N."/>
            <person name="Veneault-Fourrey C."/>
            <person name="LaButti K."/>
            <person name="Lindquist E.A."/>
            <person name="Lipzen A."/>
            <person name="Lundell T."/>
            <person name="Morin E."/>
            <person name="Murat C."/>
            <person name="Sun H."/>
            <person name="Tunlid A."/>
            <person name="Henrissat B."/>
            <person name="Grigoriev I.V."/>
            <person name="Hibbett D.S."/>
            <person name="Martin F."/>
            <person name="Nordberg H.P."/>
            <person name="Cantor M.N."/>
            <person name="Hua S.X."/>
        </authorList>
    </citation>
    <scope>NUCLEOTIDE SEQUENCE [LARGE SCALE GENOMIC DNA]</scope>
    <source>
        <strain evidence="2 3">Foug A</strain>
    </source>
</reference>
<evidence type="ECO:0000313" key="3">
    <source>
        <dbReference type="Proteomes" id="UP000053989"/>
    </source>
</evidence>
<feature type="region of interest" description="Disordered" evidence="1">
    <location>
        <begin position="229"/>
        <end position="255"/>
    </location>
</feature>
<dbReference type="EMBL" id="KN822428">
    <property type="protein sequence ID" value="KIM50456.1"/>
    <property type="molecule type" value="Genomic_DNA"/>
</dbReference>